<sequence length="203" mass="21804">MSVETEEVVENVADDEDFEDSPTGSHGGGDDDTLENRRTWRRRVAWGRVVAYGVLPGLALILALTAAYVKWLDLSKRQSSLAGIESVRAATDGTVAMLSYRPDTVEKDLSAARDRLTGPLRDSYTSLTRDVVIPGAKQRHVSAAATVAAAAPVSSSANHAVVLEFVNQTIIMGNDPPTNTASRVRVSLEKVGARWLVSGFDPI</sequence>
<protein>
    <recommendedName>
        <fullName evidence="7">Mce associated membrane protein</fullName>
    </recommendedName>
</protein>
<feature type="compositionally biased region" description="Acidic residues" evidence="3">
    <location>
        <begin position="1"/>
        <end position="20"/>
    </location>
</feature>
<keyword evidence="2 4" id="KW-0472">Membrane</keyword>
<dbReference type="EMBL" id="CP092423">
    <property type="protein sequence ID" value="ULP41592.1"/>
    <property type="molecule type" value="Genomic_DNA"/>
</dbReference>
<evidence type="ECO:0000256" key="2">
    <source>
        <dbReference type="ARBA" id="ARBA00023136"/>
    </source>
</evidence>
<dbReference type="PANTHER" id="PTHR37042:SF4">
    <property type="entry name" value="OUTER MEMBRANE PROTEIN RV1973"/>
    <property type="match status" value="1"/>
</dbReference>
<dbReference type="RefSeq" id="WP_239721034.1">
    <property type="nucleotide sequence ID" value="NZ_CP092423.2"/>
</dbReference>
<feature type="transmembrane region" description="Helical" evidence="4">
    <location>
        <begin position="49"/>
        <end position="69"/>
    </location>
</feature>
<feature type="region of interest" description="Disordered" evidence="3">
    <location>
        <begin position="1"/>
        <end position="34"/>
    </location>
</feature>
<evidence type="ECO:0000256" key="1">
    <source>
        <dbReference type="ARBA" id="ARBA00004370"/>
    </source>
</evidence>
<evidence type="ECO:0000256" key="3">
    <source>
        <dbReference type="SAM" id="MobiDB-lite"/>
    </source>
</evidence>
<name>A0ABY3UWU6_MYCLN</name>
<evidence type="ECO:0000256" key="4">
    <source>
        <dbReference type="SAM" id="Phobius"/>
    </source>
</evidence>
<evidence type="ECO:0008006" key="7">
    <source>
        <dbReference type="Google" id="ProtNLM"/>
    </source>
</evidence>
<dbReference type="PANTHER" id="PTHR37042">
    <property type="entry name" value="OUTER MEMBRANE PROTEIN RV1973"/>
    <property type="match status" value="1"/>
</dbReference>
<reference evidence="5" key="1">
    <citation type="submission" date="2022-08" db="EMBL/GenBank/DDBJ databases">
        <title>Complete genome sequence of 14 non-tuberculosis mycobacteria type-strains.</title>
        <authorList>
            <person name="Igarashi Y."/>
            <person name="Osugi A."/>
            <person name="Mitarai S."/>
        </authorList>
    </citation>
    <scope>NUCLEOTIDE SEQUENCE</scope>
    <source>
        <strain evidence="5">ATCC 51985</strain>
    </source>
</reference>
<accession>A0ABY3UWU6</accession>
<dbReference type="Proteomes" id="UP001055171">
    <property type="component" value="Chromosome"/>
</dbReference>
<evidence type="ECO:0000313" key="6">
    <source>
        <dbReference type="Proteomes" id="UP001055171"/>
    </source>
</evidence>
<proteinExistence type="predicted"/>
<keyword evidence="4" id="KW-0812">Transmembrane</keyword>
<evidence type="ECO:0000313" key="5">
    <source>
        <dbReference type="EMBL" id="ULP41592.1"/>
    </source>
</evidence>
<comment type="subcellular location">
    <subcellularLocation>
        <location evidence="1">Membrane</location>
    </subcellularLocation>
</comment>
<gene>
    <name evidence="5" type="ORF">MJO58_22525</name>
</gene>
<organism evidence="5 6">
    <name type="scientific">Mycobacterium lentiflavum</name>
    <dbReference type="NCBI Taxonomy" id="141349"/>
    <lineage>
        <taxon>Bacteria</taxon>
        <taxon>Bacillati</taxon>
        <taxon>Actinomycetota</taxon>
        <taxon>Actinomycetes</taxon>
        <taxon>Mycobacteriales</taxon>
        <taxon>Mycobacteriaceae</taxon>
        <taxon>Mycobacterium</taxon>
        <taxon>Mycobacterium simiae complex</taxon>
    </lineage>
</organism>
<keyword evidence="4" id="KW-1133">Transmembrane helix</keyword>
<keyword evidence="6" id="KW-1185">Reference proteome</keyword>